<dbReference type="Proteomes" id="UP000250572">
    <property type="component" value="Unassembled WGS sequence"/>
</dbReference>
<evidence type="ECO:0000256" key="2">
    <source>
        <dbReference type="ARBA" id="ARBA00022603"/>
    </source>
</evidence>
<dbReference type="CDD" id="cd02440">
    <property type="entry name" value="AdoMet_MTases"/>
    <property type="match status" value="1"/>
</dbReference>
<reference evidence="8 9" key="1">
    <citation type="journal article" date="2018" name="G3 (Bethesda)">
        <title>A High-Quality Reference Genome for the Invasive Mosquitofish Gambusia affinis Using a Chicago Library.</title>
        <authorList>
            <person name="Hoffberg S.L."/>
            <person name="Troendle N.J."/>
            <person name="Glenn T.C."/>
            <person name="Mahmud O."/>
            <person name="Louha S."/>
            <person name="Chalopin D."/>
            <person name="Bennetzen J.L."/>
            <person name="Mauricio R."/>
        </authorList>
    </citation>
    <scope>NUCLEOTIDE SEQUENCE [LARGE SCALE GENOMIC DNA]</scope>
    <source>
        <strain evidence="8">NE01/NJP1002.9</strain>
        <tissue evidence="8">Muscle</tissue>
    </source>
</reference>
<dbReference type="PANTHER" id="PTHR22809:SF3">
    <property type="entry name" value="TRNA N(3)-METHYLCYTIDINE METHYLTRANSFERASE"/>
    <property type="match status" value="1"/>
</dbReference>
<keyword evidence="5" id="KW-0819">tRNA processing</keyword>
<dbReference type="Gene3D" id="3.40.50.150">
    <property type="entry name" value="Vaccinia Virus protein VP39"/>
    <property type="match status" value="1"/>
</dbReference>
<feature type="region of interest" description="Disordered" evidence="6">
    <location>
        <begin position="53"/>
        <end position="89"/>
    </location>
</feature>
<evidence type="ECO:0000256" key="5">
    <source>
        <dbReference type="ARBA" id="ARBA00022694"/>
    </source>
</evidence>
<dbReference type="PANTHER" id="PTHR22809">
    <property type="entry name" value="METHYLTRANSFERASE-RELATED"/>
    <property type="match status" value="1"/>
</dbReference>
<dbReference type="STRING" id="33528.ENSGAFP00000004805"/>
<accession>A0A315W5F9</accession>
<evidence type="ECO:0000313" key="9">
    <source>
        <dbReference type="Proteomes" id="UP000250572"/>
    </source>
</evidence>
<proteinExistence type="inferred from homology"/>
<evidence type="ECO:0000256" key="4">
    <source>
        <dbReference type="ARBA" id="ARBA00022691"/>
    </source>
</evidence>
<evidence type="ECO:0000256" key="1">
    <source>
        <dbReference type="ARBA" id="ARBA00009725"/>
    </source>
</evidence>
<dbReference type="SUPFAM" id="SSF53335">
    <property type="entry name" value="S-adenosyl-L-methionine-dependent methyltransferases"/>
    <property type="match status" value="1"/>
</dbReference>
<organism evidence="8 9">
    <name type="scientific">Gambusia affinis</name>
    <name type="common">Western mosquitofish</name>
    <name type="synonym">Heterandria affinis</name>
    <dbReference type="NCBI Taxonomy" id="33528"/>
    <lineage>
        <taxon>Eukaryota</taxon>
        <taxon>Metazoa</taxon>
        <taxon>Chordata</taxon>
        <taxon>Craniata</taxon>
        <taxon>Vertebrata</taxon>
        <taxon>Euteleostomi</taxon>
        <taxon>Actinopterygii</taxon>
        <taxon>Neopterygii</taxon>
        <taxon>Teleostei</taxon>
        <taxon>Neoteleostei</taxon>
        <taxon>Acanthomorphata</taxon>
        <taxon>Ovalentaria</taxon>
        <taxon>Atherinomorphae</taxon>
        <taxon>Cyprinodontiformes</taxon>
        <taxon>Poeciliidae</taxon>
        <taxon>Poeciliinae</taxon>
        <taxon>Gambusia</taxon>
    </lineage>
</organism>
<dbReference type="InterPro" id="IPR029063">
    <property type="entry name" value="SAM-dependent_MTases_sf"/>
</dbReference>
<sequence>MALRPERHLDMSAALLALPVSYRYGQKVKFILVFQQPKDQRCLKSSFCGVAPSAGGVPQQTKDSKGSIKRYTTSSSRLKSTKARPTAPLGSRILTNPDDIFKHNMWDHVQWTKEDQEVARERAEENSSIRIPLTEQGKFSTDACQYWDQFYEVHQDKFFKDRRWLFLEFPELLPSSAEEKRTNACRSHQVAAEPASSCSRTNGETGHTQHNDPIQHCQKQIPFISRKQQQNQMKPSDKSLLFLDSRRLSEFWRLDVELVTVYFPLNTDSFLYCCDFSARAIQLVKDHPDYDDSVCHAFVHDICEEADSFPFPPQSLDAILAVFVLSSIHPQRVQKVVNQLSTYLKHGGVFLFRDYGRYDLSQLRFKKGRCLSDNFYTRGDGTCVYFFTKGIGNDLKLYVLLPSIQYSDEEVHNLFSIAGLEEIQNLEDKRLQVNRGKKVAMRRVWMQSKYRKPPLPHDCGHRHARSDRTHPLHEKNFCTRCVTFHRQPLEDGERWPWSPDALL</sequence>
<keyword evidence="2" id="KW-0489">Methyltransferase</keyword>
<comment type="caution">
    <text evidence="8">The sequence shown here is derived from an EMBL/GenBank/DDBJ whole genome shotgun (WGS) entry which is preliminary data.</text>
</comment>
<feature type="domain" description="Methyltransferase type 12" evidence="7">
    <location>
        <begin position="264"/>
        <end position="350"/>
    </location>
</feature>
<dbReference type="InterPro" id="IPR026113">
    <property type="entry name" value="METTL2/6/8-like"/>
</dbReference>
<dbReference type="GO" id="GO:0052735">
    <property type="term" value="F:tRNA (cytidine-3-)-methyltransferase activity"/>
    <property type="evidence" value="ECO:0007669"/>
    <property type="project" value="TreeGrafter"/>
</dbReference>
<dbReference type="GO" id="GO:0032259">
    <property type="term" value="P:methylation"/>
    <property type="evidence" value="ECO:0007669"/>
    <property type="project" value="UniProtKB-KW"/>
</dbReference>
<keyword evidence="3" id="KW-0808">Transferase</keyword>
<evidence type="ECO:0000256" key="3">
    <source>
        <dbReference type="ARBA" id="ARBA00022679"/>
    </source>
</evidence>
<dbReference type="AlphaFoldDB" id="A0A315W5F9"/>
<dbReference type="InterPro" id="IPR013217">
    <property type="entry name" value="Methyltransf_12"/>
</dbReference>
<dbReference type="GO" id="GO:0008033">
    <property type="term" value="P:tRNA processing"/>
    <property type="evidence" value="ECO:0007669"/>
    <property type="project" value="UniProtKB-KW"/>
</dbReference>
<keyword evidence="4" id="KW-0949">S-adenosyl-L-methionine</keyword>
<gene>
    <name evidence="8" type="ORF">CCH79_00002758</name>
</gene>
<feature type="non-terminal residue" evidence="8">
    <location>
        <position position="503"/>
    </location>
</feature>
<evidence type="ECO:0000259" key="7">
    <source>
        <dbReference type="Pfam" id="PF08242"/>
    </source>
</evidence>
<comment type="similarity">
    <text evidence="1">Belongs to the methyltransferase superfamily. METL family.</text>
</comment>
<keyword evidence="9" id="KW-1185">Reference proteome</keyword>
<protein>
    <recommendedName>
        <fullName evidence="7">Methyltransferase type 12 domain-containing protein</fullName>
    </recommendedName>
</protein>
<dbReference type="Pfam" id="PF08242">
    <property type="entry name" value="Methyltransf_12"/>
    <property type="match status" value="1"/>
</dbReference>
<name>A0A315W5F9_GAMAF</name>
<evidence type="ECO:0000313" key="8">
    <source>
        <dbReference type="EMBL" id="PWA31265.1"/>
    </source>
</evidence>
<evidence type="ECO:0000256" key="6">
    <source>
        <dbReference type="SAM" id="MobiDB-lite"/>
    </source>
</evidence>
<dbReference type="EMBL" id="NHOQ01000293">
    <property type="protein sequence ID" value="PWA31265.1"/>
    <property type="molecule type" value="Genomic_DNA"/>
</dbReference>